<dbReference type="GO" id="GO:0016887">
    <property type="term" value="F:ATP hydrolysis activity"/>
    <property type="evidence" value="ECO:0007669"/>
    <property type="project" value="InterPro"/>
</dbReference>
<dbReference type="InterPro" id="IPR003593">
    <property type="entry name" value="AAA+_ATPase"/>
</dbReference>
<evidence type="ECO:0000256" key="6">
    <source>
        <dbReference type="SAM" id="Coils"/>
    </source>
</evidence>
<feature type="region of interest" description="Disordered" evidence="7">
    <location>
        <begin position="540"/>
        <end position="573"/>
    </location>
</feature>
<evidence type="ECO:0000256" key="7">
    <source>
        <dbReference type="SAM" id="MobiDB-lite"/>
    </source>
</evidence>
<accession>A0A5C1QKB2</accession>
<evidence type="ECO:0000256" key="2">
    <source>
        <dbReference type="ARBA" id="ARBA00022741"/>
    </source>
</evidence>
<protein>
    <recommendedName>
        <fullName evidence="5">Probable ATP-binding protein YbiT</fullName>
    </recommendedName>
</protein>
<dbReference type="GO" id="GO:0005524">
    <property type="term" value="F:ATP binding"/>
    <property type="evidence" value="ECO:0007669"/>
    <property type="project" value="UniProtKB-KW"/>
</dbReference>
<dbReference type="PROSITE" id="PS00211">
    <property type="entry name" value="ABC_TRANSPORTER_1"/>
    <property type="match status" value="2"/>
</dbReference>
<dbReference type="InterPro" id="IPR032781">
    <property type="entry name" value="ABC_tran_Xtn"/>
</dbReference>
<dbReference type="Pfam" id="PF00005">
    <property type="entry name" value="ABC_tran"/>
    <property type="match status" value="2"/>
</dbReference>
<gene>
    <name evidence="9" type="ORF">EXM22_02735</name>
</gene>
<comment type="similarity">
    <text evidence="4">Belongs to the ABC transporter superfamily. ABCF family. YbiT subfamily.</text>
</comment>
<dbReference type="KEGG" id="ock:EXM22_02735"/>
<name>A0A5C1QKB2_9SPIO</name>
<dbReference type="Gene3D" id="3.40.50.300">
    <property type="entry name" value="P-loop containing nucleotide triphosphate hydrolases"/>
    <property type="match status" value="2"/>
</dbReference>
<dbReference type="Proteomes" id="UP000324209">
    <property type="component" value="Chromosome"/>
</dbReference>
<dbReference type="SUPFAM" id="SSF52540">
    <property type="entry name" value="P-loop containing nucleoside triphosphate hydrolases"/>
    <property type="match status" value="2"/>
</dbReference>
<keyword evidence="6" id="KW-0175">Coiled coil</keyword>
<dbReference type="InterPro" id="IPR027417">
    <property type="entry name" value="P-loop_NTPase"/>
</dbReference>
<keyword evidence="1" id="KW-0677">Repeat</keyword>
<keyword evidence="10" id="KW-1185">Reference proteome</keyword>
<reference evidence="9 10" key="1">
    <citation type="submission" date="2019-02" db="EMBL/GenBank/DDBJ databases">
        <title>Complete Genome Sequence and Methylome Analysis of free living Spirochaetas.</title>
        <authorList>
            <person name="Fomenkov A."/>
            <person name="Dubinina G."/>
            <person name="Leshcheva N."/>
            <person name="Mikheeva N."/>
            <person name="Grabovich M."/>
            <person name="Vincze T."/>
            <person name="Roberts R.J."/>
        </authorList>
    </citation>
    <scope>NUCLEOTIDE SEQUENCE [LARGE SCALE GENOMIC DNA]</scope>
    <source>
        <strain evidence="9 10">K2</strain>
    </source>
</reference>
<dbReference type="Pfam" id="PF12848">
    <property type="entry name" value="ABC_tran_Xtn"/>
    <property type="match status" value="1"/>
</dbReference>
<evidence type="ECO:0000256" key="3">
    <source>
        <dbReference type="ARBA" id="ARBA00022840"/>
    </source>
</evidence>
<keyword evidence="3 9" id="KW-0067">ATP-binding</keyword>
<dbReference type="CDD" id="cd03221">
    <property type="entry name" value="ABCF_EF-3"/>
    <property type="match status" value="2"/>
</dbReference>
<proteinExistence type="inferred from homology"/>
<evidence type="ECO:0000313" key="10">
    <source>
        <dbReference type="Proteomes" id="UP000324209"/>
    </source>
</evidence>
<feature type="coiled-coil region" evidence="6">
    <location>
        <begin position="81"/>
        <end position="108"/>
    </location>
</feature>
<dbReference type="EMBL" id="CP036150">
    <property type="protein sequence ID" value="QEN06956.1"/>
    <property type="molecule type" value="Genomic_DNA"/>
</dbReference>
<dbReference type="InterPro" id="IPR017871">
    <property type="entry name" value="ABC_transporter-like_CS"/>
</dbReference>
<dbReference type="OrthoDB" id="9760950at2"/>
<dbReference type="InterPro" id="IPR003439">
    <property type="entry name" value="ABC_transporter-like_ATP-bd"/>
</dbReference>
<evidence type="ECO:0000256" key="5">
    <source>
        <dbReference type="ARBA" id="ARBA00074044"/>
    </source>
</evidence>
<sequence>MSAFVQLSGISLAFGNRDILKNIHLNLSHASRVALAGANGSGKTTFMKVICGEVEADGGDRSQSRNARIGYLPQSGLRFRDRSLREEVEQAYIHIKDLEKEREELAERLAHPDLSEKAMENLAERHHEVQEQITASGYYEREAMIYRVLLGLGFQAEDLERETSTFSGGWQMRIALARILLEMPDILLLDEPTNYLDLEARDWLEEFLQKFPGGVLVVSHDRYFLDQVTKETAELFQGSLKIYKGNYSAYEARRKMELEQLEAAWKLQQEEIARLEDFIRRFRYSATKAAQAQSRVKMLEKMERIELPTSMQRMHFHFPPPPHSGRKVMSLEAVGKSYGDHQVLKDINLEITKGDRLNLAGVNGAGKSTLMRIISGQDKDFTGKLRLGTDVKIGYFSQDQELVLDPNKSVLETLEADAPTELIPKLRGMLGSFLFSDDDIYKKCAVLSGGEKNRLALLKLLLEPVNLLVMDEPTNHLDLASKDVLLDAMKGYEGTLIFVSHDRYFIEQLAASVMELTPGKAEYFDGDYAYYRWKKESTAQQDNPAKAAPGEVPQGSKPSNNEGAAKLSREEEKRRKAEVRRLERLEAQLTEDLEACEADLLKAQEELGLPEVYSDAEKAKAVSQKISVLEERQNEISEAWEKAAEELTALI</sequence>
<dbReference type="PANTHER" id="PTHR42855:SF2">
    <property type="entry name" value="DRUG RESISTANCE ABC TRANSPORTER,ATP-BINDING PROTEIN"/>
    <property type="match status" value="1"/>
</dbReference>
<dbReference type="RefSeq" id="WP_149485038.1">
    <property type="nucleotide sequence ID" value="NZ_CP036150.1"/>
</dbReference>
<dbReference type="PANTHER" id="PTHR42855">
    <property type="entry name" value="ABC TRANSPORTER ATP-BINDING SUBUNIT"/>
    <property type="match status" value="1"/>
</dbReference>
<dbReference type="InterPro" id="IPR051309">
    <property type="entry name" value="ABCF_ATPase"/>
</dbReference>
<feature type="domain" description="ABC transporter" evidence="8">
    <location>
        <begin position="5"/>
        <end position="262"/>
    </location>
</feature>
<dbReference type="SMART" id="SM00382">
    <property type="entry name" value="AAA"/>
    <property type="match status" value="2"/>
</dbReference>
<evidence type="ECO:0000313" key="9">
    <source>
        <dbReference type="EMBL" id="QEN06956.1"/>
    </source>
</evidence>
<dbReference type="AlphaFoldDB" id="A0A5C1QKB2"/>
<dbReference type="PROSITE" id="PS50893">
    <property type="entry name" value="ABC_TRANSPORTER_2"/>
    <property type="match status" value="2"/>
</dbReference>
<dbReference type="FunFam" id="3.40.50.300:FF:000070">
    <property type="entry name" value="Putative ABC transporter ATP-binding component"/>
    <property type="match status" value="1"/>
</dbReference>
<dbReference type="FunFam" id="3.40.50.300:FF:000011">
    <property type="entry name" value="Putative ABC transporter ATP-binding component"/>
    <property type="match status" value="1"/>
</dbReference>
<evidence type="ECO:0000256" key="4">
    <source>
        <dbReference type="ARBA" id="ARBA00061551"/>
    </source>
</evidence>
<evidence type="ECO:0000259" key="8">
    <source>
        <dbReference type="PROSITE" id="PS50893"/>
    </source>
</evidence>
<evidence type="ECO:0000256" key="1">
    <source>
        <dbReference type="ARBA" id="ARBA00022737"/>
    </source>
</evidence>
<organism evidence="9 10">
    <name type="scientific">Oceanispirochaeta crateris</name>
    <dbReference type="NCBI Taxonomy" id="2518645"/>
    <lineage>
        <taxon>Bacteria</taxon>
        <taxon>Pseudomonadati</taxon>
        <taxon>Spirochaetota</taxon>
        <taxon>Spirochaetia</taxon>
        <taxon>Spirochaetales</taxon>
        <taxon>Spirochaetaceae</taxon>
        <taxon>Oceanispirochaeta</taxon>
    </lineage>
</organism>
<feature type="domain" description="ABC transporter" evidence="8">
    <location>
        <begin position="329"/>
        <end position="543"/>
    </location>
</feature>
<keyword evidence="2" id="KW-0547">Nucleotide-binding</keyword>